<proteinExistence type="predicted"/>
<dbReference type="AlphaFoldDB" id="A0A9N8Z3A2"/>
<dbReference type="Proteomes" id="UP000789739">
    <property type="component" value="Unassembled WGS sequence"/>
</dbReference>
<dbReference type="OrthoDB" id="2400876at2759"/>
<protein>
    <submittedName>
        <fullName evidence="2">9448_t:CDS:1</fullName>
    </submittedName>
</protein>
<feature type="non-terminal residue" evidence="2">
    <location>
        <position position="1"/>
    </location>
</feature>
<evidence type="ECO:0000313" key="2">
    <source>
        <dbReference type="EMBL" id="CAG8469120.1"/>
    </source>
</evidence>
<sequence>NKLRQSEDAKSLMTLEEYEELKNKLFDTFAQASTTTPAVIDFHSSLYVFTVIVENECALKKPHLDDEVVVQRTASLTHIYAKNVSNGAATIYAGKDVPVGLDDFSKMVNWGFSLVDKTLLVKDLIDSNMLVSLVVQLRHFGKTTNLIMLKNFFAVLITPSSKEHQLELFKEHFCKYPVIFISLKPYLSGMNNIVVYSMFDDLFSDRFGFTEREVNVLLEHHQRGMDMEEVKKWHTGLRQDPPPLQSKS</sequence>
<feature type="domain" description="AAA-ATPase-like" evidence="1">
    <location>
        <begin position="98"/>
        <end position="183"/>
    </location>
</feature>
<name>A0A9N8Z3A2_9GLOM</name>
<dbReference type="PANTHER" id="PTHR34825:SF1">
    <property type="entry name" value="AAA-ATPASE-LIKE DOMAIN-CONTAINING PROTEIN"/>
    <property type="match status" value="1"/>
</dbReference>
<comment type="caution">
    <text evidence="2">The sequence shown here is derived from an EMBL/GenBank/DDBJ whole genome shotgun (WGS) entry which is preliminary data.</text>
</comment>
<organism evidence="2 3">
    <name type="scientific">Paraglomus brasilianum</name>
    <dbReference type="NCBI Taxonomy" id="144538"/>
    <lineage>
        <taxon>Eukaryota</taxon>
        <taxon>Fungi</taxon>
        <taxon>Fungi incertae sedis</taxon>
        <taxon>Mucoromycota</taxon>
        <taxon>Glomeromycotina</taxon>
        <taxon>Glomeromycetes</taxon>
        <taxon>Paraglomerales</taxon>
        <taxon>Paraglomeraceae</taxon>
        <taxon>Paraglomus</taxon>
    </lineage>
</organism>
<evidence type="ECO:0000313" key="3">
    <source>
        <dbReference type="Proteomes" id="UP000789739"/>
    </source>
</evidence>
<gene>
    <name evidence="2" type="ORF">PBRASI_LOCUS981</name>
</gene>
<evidence type="ECO:0000259" key="1">
    <source>
        <dbReference type="Pfam" id="PF09820"/>
    </source>
</evidence>
<accession>A0A9N8Z3A2</accession>
<dbReference type="PANTHER" id="PTHR34825">
    <property type="entry name" value="CONSERVED PROTEIN, WITH A WEAK D-GALACTARATE DEHYDRATASE/ALTRONATE HYDROLASE DOMAIN"/>
    <property type="match status" value="1"/>
</dbReference>
<keyword evidence="3" id="KW-1185">Reference proteome</keyword>
<dbReference type="EMBL" id="CAJVPI010000057">
    <property type="protein sequence ID" value="CAG8469120.1"/>
    <property type="molecule type" value="Genomic_DNA"/>
</dbReference>
<dbReference type="InterPro" id="IPR018631">
    <property type="entry name" value="AAA-ATPase-like_dom"/>
</dbReference>
<dbReference type="Pfam" id="PF09820">
    <property type="entry name" value="AAA-ATPase_like"/>
    <property type="match status" value="1"/>
</dbReference>
<reference evidence="2" key="1">
    <citation type="submission" date="2021-06" db="EMBL/GenBank/DDBJ databases">
        <authorList>
            <person name="Kallberg Y."/>
            <person name="Tangrot J."/>
            <person name="Rosling A."/>
        </authorList>
    </citation>
    <scope>NUCLEOTIDE SEQUENCE</scope>
    <source>
        <strain evidence="2">BR232B</strain>
    </source>
</reference>